<dbReference type="RefSeq" id="WP_354151797.1">
    <property type="nucleotide sequence ID" value="NZ_JBEPMN010000007.1"/>
</dbReference>
<gene>
    <name evidence="1" type="ORF">ABID44_002261</name>
</gene>
<sequence length="127" mass="14468">MTPRTKRLQKLVKVQDQLRALHEMRHAMHLANAAAARRDAEELVAGFDAPGSLSALFPDVYHRRIADAFARADAELEKARDESSRLATATARANIVQRDYRDARQADERRSSERMLLDLIEQKSQSR</sequence>
<reference evidence="1 2" key="1">
    <citation type="submission" date="2024-06" db="EMBL/GenBank/DDBJ databases">
        <title>Genomic Encyclopedia of Type Strains, Phase IV (KMG-IV): sequencing the most valuable type-strain genomes for metagenomic binning, comparative biology and taxonomic classification.</title>
        <authorList>
            <person name="Goeker M."/>
        </authorList>
    </citation>
    <scope>NUCLEOTIDE SEQUENCE [LARGE SCALE GENOMIC DNA]</scope>
    <source>
        <strain evidence="1 2">DSM 19730</strain>
    </source>
</reference>
<evidence type="ECO:0008006" key="3">
    <source>
        <dbReference type="Google" id="ProtNLM"/>
    </source>
</evidence>
<accession>A0ABV2KMW7</accession>
<protein>
    <recommendedName>
        <fullName evidence="3">Flagellar FliJ protein</fullName>
    </recommendedName>
</protein>
<dbReference type="Proteomes" id="UP001549143">
    <property type="component" value="Unassembled WGS sequence"/>
</dbReference>
<organism evidence="1 2">
    <name type="scientific">Aquamicrobium ahrensii</name>
    <dbReference type="NCBI Taxonomy" id="469551"/>
    <lineage>
        <taxon>Bacteria</taxon>
        <taxon>Pseudomonadati</taxon>
        <taxon>Pseudomonadota</taxon>
        <taxon>Alphaproteobacteria</taxon>
        <taxon>Hyphomicrobiales</taxon>
        <taxon>Phyllobacteriaceae</taxon>
        <taxon>Aquamicrobium</taxon>
    </lineage>
</organism>
<name>A0ABV2KMW7_9HYPH</name>
<proteinExistence type="predicted"/>
<evidence type="ECO:0000313" key="1">
    <source>
        <dbReference type="EMBL" id="MET3661930.1"/>
    </source>
</evidence>
<dbReference type="EMBL" id="JBEPMN010000007">
    <property type="protein sequence ID" value="MET3661930.1"/>
    <property type="molecule type" value="Genomic_DNA"/>
</dbReference>
<comment type="caution">
    <text evidence="1">The sequence shown here is derived from an EMBL/GenBank/DDBJ whole genome shotgun (WGS) entry which is preliminary data.</text>
</comment>
<keyword evidence="2" id="KW-1185">Reference proteome</keyword>
<evidence type="ECO:0000313" key="2">
    <source>
        <dbReference type="Proteomes" id="UP001549143"/>
    </source>
</evidence>